<keyword evidence="1 6" id="KW-0963">Cytoplasm</keyword>
<dbReference type="Proteomes" id="UP000028523">
    <property type="component" value="Unassembled WGS sequence"/>
</dbReference>
<dbReference type="InterPro" id="IPR027417">
    <property type="entry name" value="P-loop_NTPase"/>
</dbReference>
<sequence length="993" mass="112833">MIFLKKFEARGFKSFADYTKLNFDCSMIGIVGPNGSGKSNVIDAVKWVLGEKSIKSLRGKKSDDVIFHGSKTKPANDFAEVTLTFDNSKRVLHIDLDEVSITRRLYRGNGNNDYFINGEQARLKDIMDVFVDTGLSKGSLGIISQGTVNWFADSKPEDRRTIFEEAAGIGLYTRKKEESLRQLERTQNNLNRLIDITKELSRDIKKLEQQASKVKEYSEKKEELTKLEISILVKDIVKAQSELDNISSKLNTSKSVNQDLAPKLEQLGKELSANKEALEQADIKVGIFSNELNNIITKINKLEIEKAALDNDIQIDMNSTDFQSKVNALANLVATTEAEVKSKSEIVERNKKEAQQYEEQVMQLESEKNEKQKTLVDLIKANTENKANLNHLEDLIKNKMGHEGGAKVIIENKEALTGILGTVLDFIKVEPNYEKAIMLALGKNISNIVVNTHRDAKRAIDFLNNNKAGIATFMPVYEMKPKEIKKEHQEILEHLPGFIGLASQLLTKVDKKIQPIIDVLLGRIIIAENYDTAIDISKYTFQLYKIITLDGQIINPQGSITGGYNEGRIINSLTTLENKRKELNKSIEELDKQILKVTNRTNEIDLLLVNFRNRCNECRLNESKYSDQLKWLEQDFIKYKVEYEKLSRKSYTSDSANVDNEYKNINDRLNSLINTKEKVENDLNVNQNSKKILKNRIYEIEDEIEKIRETMSLNNNVILEFDKKEIMNFNIISNAKEKLNNNYKMTIETAIQNYSEPLPVSDNVARQKIDKLTKELNYIGPINMDAINELKEKSERYEKMRAEEIEISEAKEEIINVIKELDSKAHEDFYNTIQKINEELPKTFKYLFGGGSCSIEFTEPDNILESGIDIKASPPGKNINSLFALSGGEKTLVALSVLFSILKISSFPLVILDEAESALDPSNVERFGNIISNYSTDTQFLVITHRPGTMERCDKLYGATMQTQGVTSIYQVKVQDAKKDFGSDEIIEDLENK</sequence>
<dbReference type="Gene3D" id="3.40.50.300">
    <property type="entry name" value="P-loop containing nucleotide triphosphate hydrolases"/>
    <property type="match status" value="2"/>
</dbReference>
<dbReference type="GO" id="GO:0030261">
    <property type="term" value="P:chromosome condensation"/>
    <property type="evidence" value="ECO:0007669"/>
    <property type="project" value="InterPro"/>
</dbReference>
<dbReference type="InterPro" id="IPR036277">
    <property type="entry name" value="SMC_hinge_sf"/>
</dbReference>
<feature type="coiled-coil region" evidence="6">
    <location>
        <begin position="261"/>
        <end position="312"/>
    </location>
</feature>
<dbReference type="Gene3D" id="1.20.1060.20">
    <property type="match status" value="1"/>
</dbReference>
<keyword evidence="3 6" id="KW-0067">ATP-binding</keyword>
<keyword evidence="2 6" id="KW-0547">Nucleotide-binding</keyword>
<dbReference type="GeneID" id="96866436"/>
<dbReference type="InterPro" id="IPR024704">
    <property type="entry name" value="SMC"/>
</dbReference>
<feature type="coiled-coil region" evidence="6">
    <location>
        <begin position="662"/>
        <end position="710"/>
    </location>
</feature>
<feature type="coiled-coil region" evidence="6">
    <location>
        <begin position="173"/>
        <end position="227"/>
    </location>
</feature>
<organism evidence="8 9">
    <name type="scientific">Malacoplasma iowae DK-CPA</name>
    <dbReference type="NCBI Taxonomy" id="1394179"/>
    <lineage>
        <taxon>Bacteria</taxon>
        <taxon>Bacillati</taxon>
        <taxon>Mycoplasmatota</taxon>
        <taxon>Mycoplasmoidales</taxon>
        <taxon>Mycoplasmoidaceae</taxon>
        <taxon>Malacoplasma</taxon>
    </lineage>
</organism>
<dbReference type="PIRSF" id="PIRSF005719">
    <property type="entry name" value="SMC"/>
    <property type="match status" value="1"/>
</dbReference>
<evidence type="ECO:0000313" key="9">
    <source>
        <dbReference type="Proteomes" id="UP000028523"/>
    </source>
</evidence>
<evidence type="ECO:0000256" key="2">
    <source>
        <dbReference type="ARBA" id="ARBA00022741"/>
    </source>
</evidence>
<dbReference type="GO" id="GO:0005737">
    <property type="term" value="C:cytoplasm"/>
    <property type="evidence" value="ECO:0007669"/>
    <property type="project" value="UniProtKB-SubCell"/>
</dbReference>
<dbReference type="PANTHER" id="PTHR43977">
    <property type="entry name" value="STRUCTURAL MAINTENANCE OF CHROMOSOMES PROTEIN 3"/>
    <property type="match status" value="1"/>
</dbReference>
<dbReference type="InterPro" id="IPR011890">
    <property type="entry name" value="SMC_prok"/>
</dbReference>
<dbReference type="GO" id="GO:0016887">
    <property type="term" value="F:ATP hydrolysis activity"/>
    <property type="evidence" value="ECO:0007669"/>
    <property type="project" value="InterPro"/>
</dbReference>
<gene>
    <name evidence="6 8" type="primary">smc</name>
    <name evidence="8" type="ORF">P271_419</name>
</gene>
<dbReference type="Gene3D" id="3.30.70.1620">
    <property type="match status" value="1"/>
</dbReference>
<dbReference type="EMBL" id="AWQU01000077">
    <property type="protein sequence ID" value="KFB07574.1"/>
    <property type="molecule type" value="Genomic_DNA"/>
</dbReference>
<feature type="coiled-coil region" evidence="6">
    <location>
        <begin position="340"/>
        <end position="381"/>
    </location>
</feature>
<dbReference type="RefSeq" id="WP_004025430.1">
    <property type="nucleotide sequence ID" value="NZ_AWQU01000077.1"/>
</dbReference>
<evidence type="ECO:0000256" key="1">
    <source>
        <dbReference type="ARBA" id="ARBA00022490"/>
    </source>
</evidence>
<dbReference type="GO" id="GO:0007059">
    <property type="term" value="P:chromosome segregation"/>
    <property type="evidence" value="ECO:0007669"/>
    <property type="project" value="UniProtKB-UniRule"/>
</dbReference>
<dbReference type="GO" id="GO:0003677">
    <property type="term" value="F:DNA binding"/>
    <property type="evidence" value="ECO:0007669"/>
    <property type="project" value="UniProtKB-UniRule"/>
</dbReference>
<evidence type="ECO:0000256" key="6">
    <source>
        <dbReference type="HAMAP-Rule" id="MF_01894"/>
    </source>
</evidence>
<dbReference type="GO" id="GO:0007062">
    <property type="term" value="P:sister chromatid cohesion"/>
    <property type="evidence" value="ECO:0007669"/>
    <property type="project" value="InterPro"/>
</dbReference>
<dbReference type="SUPFAM" id="SSF75553">
    <property type="entry name" value="Smc hinge domain"/>
    <property type="match status" value="1"/>
</dbReference>
<comment type="similarity">
    <text evidence="6">Belongs to the SMC family.</text>
</comment>
<protein>
    <recommendedName>
        <fullName evidence="6">Chromosome partition protein Smc</fullName>
    </recommendedName>
</protein>
<keyword evidence="9" id="KW-1185">Reference proteome</keyword>
<comment type="subcellular location">
    <subcellularLocation>
        <location evidence="6">Cytoplasm</location>
    </subcellularLocation>
</comment>
<dbReference type="AlphaFoldDB" id="A0A084U3N8"/>
<accession>A0A084U3N8</accession>
<feature type="coiled-coil region" evidence="6">
    <location>
        <begin position="573"/>
        <end position="600"/>
    </location>
</feature>
<dbReference type="SMART" id="SM00968">
    <property type="entry name" value="SMC_hinge"/>
    <property type="match status" value="1"/>
</dbReference>
<evidence type="ECO:0000259" key="7">
    <source>
        <dbReference type="SMART" id="SM00968"/>
    </source>
</evidence>
<keyword evidence="5 6" id="KW-0238">DNA-binding</keyword>
<dbReference type="Pfam" id="PF02463">
    <property type="entry name" value="SMC_N"/>
    <property type="match status" value="1"/>
</dbReference>
<dbReference type="Pfam" id="PF06470">
    <property type="entry name" value="SMC_hinge"/>
    <property type="match status" value="1"/>
</dbReference>
<comment type="subunit">
    <text evidence="6">Homodimer.</text>
</comment>
<feature type="coiled-coil region" evidence="6">
    <location>
        <begin position="783"/>
        <end position="827"/>
    </location>
</feature>
<comment type="caution">
    <text evidence="8">The sequence shown here is derived from an EMBL/GenBank/DDBJ whole genome shotgun (WGS) entry which is preliminary data.</text>
</comment>
<comment type="function">
    <text evidence="6">Required for chromosome condensation and partitioning.</text>
</comment>
<evidence type="ECO:0000313" key="8">
    <source>
        <dbReference type="EMBL" id="KFB07574.1"/>
    </source>
</evidence>
<proteinExistence type="inferred from homology"/>
<comment type="domain">
    <text evidence="6">Contains large globular domains required for ATP hydrolysis at each terminus and a third globular domain forming a flexible hinge near the middle of the molecule. These domains are separated by coiled-coil structures.</text>
</comment>
<keyword evidence="4 6" id="KW-0175">Coiled coil</keyword>
<reference evidence="8 9" key="1">
    <citation type="journal article" date="2014" name="PLoS ONE">
        <title>Reduction of Hydrogen Peroxide Accumulation and Toxicity by a Catalase from Mycoplasma iowae.</title>
        <authorList>
            <person name="Pritchard R.E."/>
            <person name="Prassinos A.J."/>
            <person name="Osborne J.D."/>
            <person name="Raviv Z."/>
            <person name="Balish M.F."/>
        </authorList>
    </citation>
    <scope>NUCLEOTIDE SEQUENCE [LARGE SCALE GENOMIC DNA]</scope>
    <source>
        <strain evidence="8 9">DK-CPA</strain>
    </source>
</reference>
<dbReference type="InterPro" id="IPR010935">
    <property type="entry name" value="SMC_hinge"/>
</dbReference>
<dbReference type="InterPro" id="IPR003395">
    <property type="entry name" value="RecF/RecN/SMC_N"/>
</dbReference>
<feature type="domain" description="SMC hinge" evidence="7">
    <location>
        <begin position="417"/>
        <end position="537"/>
    </location>
</feature>
<evidence type="ECO:0000256" key="4">
    <source>
        <dbReference type="ARBA" id="ARBA00023054"/>
    </source>
</evidence>
<dbReference type="SUPFAM" id="SSF52540">
    <property type="entry name" value="P-loop containing nucleoside triphosphate hydrolases"/>
    <property type="match status" value="1"/>
</dbReference>
<evidence type="ECO:0000256" key="3">
    <source>
        <dbReference type="ARBA" id="ARBA00022840"/>
    </source>
</evidence>
<dbReference type="GO" id="GO:0006260">
    <property type="term" value="P:DNA replication"/>
    <property type="evidence" value="ECO:0007669"/>
    <property type="project" value="UniProtKB-UniRule"/>
</dbReference>
<dbReference type="GO" id="GO:0005524">
    <property type="term" value="F:ATP binding"/>
    <property type="evidence" value="ECO:0007669"/>
    <property type="project" value="UniProtKB-UniRule"/>
</dbReference>
<evidence type="ECO:0000256" key="5">
    <source>
        <dbReference type="ARBA" id="ARBA00023125"/>
    </source>
</evidence>
<dbReference type="GO" id="GO:0005694">
    <property type="term" value="C:chromosome"/>
    <property type="evidence" value="ECO:0007669"/>
    <property type="project" value="InterPro"/>
</dbReference>
<dbReference type="HAMAP" id="MF_01894">
    <property type="entry name" value="Smc_prok"/>
    <property type="match status" value="1"/>
</dbReference>
<feature type="binding site" evidence="6">
    <location>
        <begin position="33"/>
        <end position="40"/>
    </location>
    <ligand>
        <name>ATP</name>
        <dbReference type="ChEBI" id="CHEBI:30616"/>
    </ligand>
</feature>
<name>A0A084U3N8_MALIO</name>